<evidence type="ECO:0000256" key="1">
    <source>
        <dbReference type="SAM" id="MobiDB-lite"/>
    </source>
</evidence>
<comment type="caution">
    <text evidence="2">The sequence shown here is derived from an EMBL/GenBank/DDBJ whole genome shotgun (WGS) entry which is preliminary data.</text>
</comment>
<organism evidence="2 3">
    <name type="scientific">Cryoendolithus antarcticus</name>
    <dbReference type="NCBI Taxonomy" id="1507870"/>
    <lineage>
        <taxon>Eukaryota</taxon>
        <taxon>Fungi</taxon>
        <taxon>Dikarya</taxon>
        <taxon>Ascomycota</taxon>
        <taxon>Pezizomycotina</taxon>
        <taxon>Dothideomycetes</taxon>
        <taxon>Dothideomycetidae</taxon>
        <taxon>Cladosporiales</taxon>
        <taxon>Cladosporiaceae</taxon>
        <taxon>Cryoendolithus</taxon>
    </lineage>
</organism>
<evidence type="ECO:0000313" key="2">
    <source>
        <dbReference type="EMBL" id="OQN96507.1"/>
    </source>
</evidence>
<name>A0A1V8SBW6_9PEZI</name>
<feature type="compositionally biased region" description="Basic and acidic residues" evidence="1">
    <location>
        <begin position="14"/>
        <end position="26"/>
    </location>
</feature>
<protein>
    <submittedName>
        <fullName evidence="2">Uncharacterized protein</fullName>
    </submittedName>
</protein>
<dbReference type="AlphaFoldDB" id="A0A1V8SBW6"/>
<dbReference type="Proteomes" id="UP000192596">
    <property type="component" value="Unassembled WGS sequence"/>
</dbReference>
<accession>A0A1V8SBW6</accession>
<dbReference type="InParanoid" id="A0A1V8SBW6"/>
<feature type="region of interest" description="Disordered" evidence="1">
    <location>
        <begin position="1"/>
        <end position="69"/>
    </location>
</feature>
<reference evidence="3" key="1">
    <citation type="submission" date="2017-03" db="EMBL/GenBank/DDBJ databases">
        <title>Genomes of endolithic fungi from Antarctica.</title>
        <authorList>
            <person name="Coleine C."/>
            <person name="Masonjones S."/>
            <person name="Stajich J.E."/>
        </authorList>
    </citation>
    <scope>NUCLEOTIDE SEQUENCE [LARGE SCALE GENOMIC DNA]</scope>
    <source>
        <strain evidence="3">CCFEE 5527</strain>
    </source>
</reference>
<gene>
    <name evidence="2" type="ORF">B0A48_17080</name>
</gene>
<keyword evidence="3" id="KW-1185">Reference proteome</keyword>
<sequence>MTDPKSRIKVTSPTEKHQLTPDEEPRLGPIRRRSSIAYHFVKDLIKPKQEDPVAPRPRRRSSAALQRLRDLVIPSKENSADDRLRLRRSSTDELKGLRDRLTPTRETFALGRKSKEERRRFEHVKPGVLVQKFDQDVGTTKLDPPLELQTLVVTLPGALTLDGVAAEPAKPQDAKQEASSKPKKAYKSKFTEVFEGDAGYVPRPITPPFIQTPLSLTAEPVSAAAAEPLPAALAELAPATPAEPTTAPSAESVAAIPARVVHRVPFLDDPSEPESRIDQSFFGVGEWPPHLIEDWTTGSKILIPHPRRAEEHRVDKRDPPEINPKAEKGVTMRLGVTGEDDPRRWKVWETYVDEPVAYTAGVVAEPKGRAKWGDDQEVMLHKYMVQE</sequence>
<dbReference type="EMBL" id="NAJO01000065">
    <property type="protein sequence ID" value="OQN96507.1"/>
    <property type="molecule type" value="Genomic_DNA"/>
</dbReference>
<evidence type="ECO:0000313" key="3">
    <source>
        <dbReference type="Proteomes" id="UP000192596"/>
    </source>
</evidence>
<proteinExistence type="predicted"/>
<feature type="compositionally biased region" description="Basic and acidic residues" evidence="1">
    <location>
        <begin position="40"/>
        <end position="53"/>
    </location>
</feature>